<gene>
    <name evidence="2" type="ORF">EVAR_101814_1</name>
</gene>
<evidence type="ECO:0000313" key="3">
    <source>
        <dbReference type="Proteomes" id="UP000299102"/>
    </source>
</evidence>
<reference evidence="2 3" key="1">
    <citation type="journal article" date="2019" name="Commun. Biol.">
        <title>The bagworm genome reveals a unique fibroin gene that provides high tensile strength.</title>
        <authorList>
            <person name="Kono N."/>
            <person name="Nakamura H."/>
            <person name="Ohtoshi R."/>
            <person name="Tomita M."/>
            <person name="Numata K."/>
            <person name="Arakawa K."/>
        </authorList>
    </citation>
    <scope>NUCLEOTIDE SEQUENCE [LARGE SCALE GENOMIC DNA]</scope>
</reference>
<name>A0A4C1SQI2_EUMVA</name>
<comment type="caution">
    <text evidence="2">The sequence shown here is derived from an EMBL/GenBank/DDBJ whole genome shotgun (WGS) entry which is preliminary data.</text>
</comment>
<keyword evidence="3" id="KW-1185">Reference proteome</keyword>
<accession>A0A4C1SQI2</accession>
<protein>
    <submittedName>
        <fullName evidence="2">Uncharacterized protein</fullName>
    </submittedName>
</protein>
<evidence type="ECO:0000256" key="1">
    <source>
        <dbReference type="SAM" id="MobiDB-lite"/>
    </source>
</evidence>
<proteinExistence type="predicted"/>
<organism evidence="2 3">
    <name type="scientific">Eumeta variegata</name>
    <name type="common">Bagworm moth</name>
    <name type="synonym">Eumeta japonica</name>
    <dbReference type="NCBI Taxonomy" id="151549"/>
    <lineage>
        <taxon>Eukaryota</taxon>
        <taxon>Metazoa</taxon>
        <taxon>Ecdysozoa</taxon>
        <taxon>Arthropoda</taxon>
        <taxon>Hexapoda</taxon>
        <taxon>Insecta</taxon>
        <taxon>Pterygota</taxon>
        <taxon>Neoptera</taxon>
        <taxon>Endopterygota</taxon>
        <taxon>Lepidoptera</taxon>
        <taxon>Glossata</taxon>
        <taxon>Ditrysia</taxon>
        <taxon>Tineoidea</taxon>
        <taxon>Psychidae</taxon>
        <taxon>Oiketicinae</taxon>
        <taxon>Eumeta</taxon>
    </lineage>
</organism>
<feature type="compositionally biased region" description="Basic and acidic residues" evidence="1">
    <location>
        <begin position="96"/>
        <end position="109"/>
    </location>
</feature>
<dbReference type="EMBL" id="BGZK01000010">
    <property type="protein sequence ID" value="GBP03460.1"/>
    <property type="molecule type" value="Genomic_DNA"/>
</dbReference>
<dbReference type="Proteomes" id="UP000299102">
    <property type="component" value="Unassembled WGS sequence"/>
</dbReference>
<sequence>MIDRKYRSPHGTRITLKLWRCRLTSDSQRLLTPHACKNAFINYFTLIPRKNKTKEKVQVLSLMMTQLREDLERKYKKGDMFVTTRDGPGWRRGRSGRPEASSDRLQADI</sequence>
<evidence type="ECO:0000313" key="2">
    <source>
        <dbReference type="EMBL" id="GBP03460.1"/>
    </source>
</evidence>
<dbReference type="AlphaFoldDB" id="A0A4C1SQI2"/>
<feature type="region of interest" description="Disordered" evidence="1">
    <location>
        <begin position="85"/>
        <end position="109"/>
    </location>
</feature>